<dbReference type="SMART" id="SM00614">
    <property type="entry name" value="ZnF_BED"/>
    <property type="match status" value="1"/>
</dbReference>
<accession>A0A3B4GMX3</accession>
<dbReference type="STRING" id="303518.ENSPNYP00000022716"/>
<dbReference type="SUPFAM" id="SSF140996">
    <property type="entry name" value="Hermes dimerisation domain"/>
    <property type="match status" value="1"/>
</dbReference>
<proteinExistence type="predicted"/>
<dbReference type="AlphaFoldDB" id="A0A3B4GMX3"/>
<dbReference type="GO" id="GO:0005634">
    <property type="term" value="C:nucleus"/>
    <property type="evidence" value="ECO:0007669"/>
    <property type="project" value="UniProtKB-SubCell"/>
</dbReference>
<keyword evidence="3" id="KW-0863">Zinc-finger</keyword>
<name>A0A3B4GMX3_9CICH</name>
<keyword evidence="4" id="KW-0862">Zinc</keyword>
<evidence type="ECO:0000256" key="2">
    <source>
        <dbReference type="ARBA" id="ARBA00022723"/>
    </source>
</evidence>
<keyword evidence="6" id="KW-0238">DNA-binding</keyword>
<dbReference type="GO" id="GO:0003677">
    <property type="term" value="F:DNA binding"/>
    <property type="evidence" value="ECO:0007669"/>
    <property type="project" value="UniProtKB-KW"/>
</dbReference>
<evidence type="ECO:0000313" key="11">
    <source>
        <dbReference type="Ensembl" id="ENSPNYP00000022716.1"/>
    </source>
</evidence>
<keyword evidence="2" id="KW-0479">Metal-binding</keyword>
<evidence type="ECO:0000259" key="9">
    <source>
        <dbReference type="Pfam" id="PF02892"/>
    </source>
</evidence>
<organism evidence="11">
    <name type="scientific">Pundamilia nyererei</name>
    <dbReference type="NCBI Taxonomy" id="303518"/>
    <lineage>
        <taxon>Eukaryota</taxon>
        <taxon>Metazoa</taxon>
        <taxon>Chordata</taxon>
        <taxon>Craniata</taxon>
        <taxon>Vertebrata</taxon>
        <taxon>Euteleostomi</taxon>
        <taxon>Actinopterygii</taxon>
        <taxon>Neopterygii</taxon>
        <taxon>Teleostei</taxon>
        <taxon>Neoteleostei</taxon>
        <taxon>Acanthomorphata</taxon>
        <taxon>Ovalentaria</taxon>
        <taxon>Cichlomorphae</taxon>
        <taxon>Cichliformes</taxon>
        <taxon>Cichlidae</taxon>
        <taxon>African cichlids</taxon>
        <taxon>Pseudocrenilabrinae</taxon>
        <taxon>Haplochromini</taxon>
        <taxon>Pundamilia</taxon>
    </lineage>
</organism>
<dbReference type="Ensembl" id="ENSPNYT00000023276.1">
    <property type="protein sequence ID" value="ENSPNYP00000022716.1"/>
    <property type="gene ID" value="ENSPNYG00000017143.1"/>
</dbReference>
<evidence type="ECO:0000256" key="8">
    <source>
        <dbReference type="ARBA" id="ARBA00023242"/>
    </source>
</evidence>
<sequence length="612" mass="70272">MDKKGRILNGKFNFKAMPDGSLDKTKVVCIYCRCELRYHRSTSSLKYHLLAKHTAEAENLPRQMQTMLDSFQRRRMDNSTTNKLSTAIAKWVATAWRPIDIVEDEGLLEIIRIASNDCTYELPSRATTVAKIHNLYEDEKAKVEETLGQTNTVALTGDYWTFRSNHSYLGITAHYFSPQWELKSHVLTVMETEEQHFADTCAEQFLQVARQWGIEHKVSTLTTDGACNMVAAASQLPVEHMPCIAHSLHRAITVSLQNSPFNSALAKCRKVIGHFNHSPPNALELEQQQIAHFHKKESLTQDVSTKWNSTLEMIKHVLRNQEPLRDALALHPTNVTMPTTAEVEKLKKLETVLEHWEKFVSCSVVLPALCHLSRVMEVSEYDPAYMVNFKETFKAEMEKHKEKTNTMWLRVATALDPRFKGLKCLSRADRAEVWRLISALLRERQRPAQPEQPATYEPSKKRSALMFASESSSDEEEDYIEKCVERYRAEPTIDIEDCPQKWWSKHEGAHSEMAYLARMYLATPATSIPCERLFSLSGHVFQNKRAALSSQNVKMHVCLSNWTGQKHCCIIEEKTKMMSNMQICESFQLRICPWSCKSQMKITPPKNIHLAH</sequence>
<dbReference type="PANTHER" id="PTHR46481:SF10">
    <property type="entry name" value="ZINC FINGER BED DOMAIN-CONTAINING PROTEIN 39"/>
    <property type="match status" value="1"/>
</dbReference>
<keyword evidence="8" id="KW-0539">Nucleus</keyword>
<evidence type="ECO:0008006" key="12">
    <source>
        <dbReference type="Google" id="ProtNLM"/>
    </source>
</evidence>
<keyword evidence="5" id="KW-0805">Transcription regulation</keyword>
<dbReference type="GO" id="GO:0008270">
    <property type="term" value="F:zinc ion binding"/>
    <property type="evidence" value="ECO:0007669"/>
    <property type="project" value="UniProtKB-KW"/>
</dbReference>
<dbReference type="InterPro" id="IPR008906">
    <property type="entry name" value="HATC_C_dom"/>
</dbReference>
<dbReference type="SUPFAM" id="SSF53098">
    <property type="entry name" value="Ribonuclease H-like"/>
    <property type="match status" value="1"/>
</dbReference>
<dbReference type="PANTHER" id="PTHR46481">
    <property type="entry name" value="ZINC FINGER BED DOMAIN-CONTAINING PROTEIN 4"/>
    <property type="match status" value="1"/>
</dbReference>
<dbReference type="InterPro" id="IPR052035">
    <property type="entry name" value="ZnF_BED_domain_contain"/>
</dbReference>
<comment type="subcellular location">
    <subcellularLocation>
        <location evidence="1">Nucleus</location>
    </subcellularLocation>
</comment>
<feature type="domain" description="HAT C-terminal dimerisation" evidence="10">
    <location>
        <begin position="485"/>
        <end position="562"/>
    </location>
</feature>
<dbReference type="GO" id="GO:0046983">
    <property type="term" value="F:protein dimerization activity"/>
    <property type="evidence" value="ECO:0007669"/>
    <property type="project" value="InterPro"/>
</dbReference>
<keyword evidence="7" id="KW-0804">Transcription</keyword>
<dbReference type="InterPro" id="IPR003656">
    <property type="entry name" value="Znf_BED"/>
</dbReference>
<evidence type="ECO:0000256" key="5">
    <source>
        <dbReference type="ARBA" id="ARBA00023015"/>
    </source>
</evidence>
<protein>
    <recommendedName>
        <fullName evidence="12">BED-type domain-containing protein</fullName>
    </recommendedName>
</protein>
<reference evidence="11" key="1">
    <citation type="submission" date="2023-09" db="UniProtKB">
        <authorList>
            <consortium name="Ensembl"/>
        </authorList>
    </citation>
    <scope>IDENTIFICATION</scope>
</reference>
<evidence type="ECO:0000256" key="6">
    <source>
        <dbReference type="ARBA" id="ARBA00023125"/>
    </source>
</evidence>
<dbReference type="Pfam" id="PF02892">
    <property type="entry name" value="zf-BED"/>
    <property type="match status" value="1"/>
</dbReference>
<evidence type="ECO:0000256" key="3">
    <source>
        <dbReference type="ARBA" id="ARBA00022771"/>
    </source>
</evidence>
<evidence type="ECO:0000259" key="10">
    <source>
        <dbReference type="Pfam" id="PF05699"/>
    </source>
</evidence>
<dbReference type="GeneTree" id="ENSGT00940000161131"/>
<dbReference type="InterPro" id="IPR012337">
    <property type="entry name" value="RNaseH-like_sf"/>
</dbReference>
<evidence type="ECO:0000256" key="4">
    <source>
        <dbReference type="ARBA" id="ARBA00022833"/>
    </source>
</evidence>
<evidence type="ECO:0000256" key="1">
    <source>
        <dbReference type="ARBA" id="ARBA00004123"/>
    </source>
</evidence>
<evidence type="ECO:0000256" key="7">
    <source>
        <dbReference type="ARBA" id="ARBA00023163"/>
    </source>
</evidence>
<dbReference type="Pfam" id="PF05699">
    <property type="entry name" value="Dimer_Tnp_hAT"/>
    <property type="match status" value="1"/>
</dbReference>
<feature type="domain" description="BED-type" evidence="9">
    <location>
        <begin position="21"/>
        <end position="53"/>
    </location>
</feature>